<gene>
    <name evidence="2" type="ORF">F0Q34_20745</name>
</gene>
<dbReference type="EMBL" id="VUKA01000036">
    <property type="protein sequence ID" value="KAA2211321.1"/>
    <property type="molecule type" value="Genomic_DNA"/>
</dbReference>
<evidence type="ECO:0000313" key="3">
    <source>
        <dbReference type="Proteomes" id="UP000322110"/>
    </source>
</evidence>
<comment type="caution">
    <text evidence="2">The sequence shown here is derived from an EMBL/GenBank/DDBJ whole genome shotgun (WGS) entry which is preliminary data.</text>
</comment>
<evidence type="ECO:0000313" key="2">
    <source>
        <dbReference type="EMBL" id="KAA2211321.1"/>
    </source>
</evidence>
<dbReference type="Proteomes" id="UP000322110">
    <property type="component" value="Unassembled WGS sequence"/>
</dbReference>
<keyword evidence="1" id="KW-0175">Coiled coil</keyword>
<organism evidence="2 3">
    <name type="scientific">Teichococcus oryzae</name>
    <dbReference type="NCBI Taxonomy" id="1608942"/>
    <lineage>
        <taxon>Bacteria</taxon>
        <taxon>Pseudomonadati</taxon>
        <taxon>Pseudomonadota</taxon>
        <taxon>Alphaproteobacteria</taxon>
        <taxon>Acetobacterales</taxon>
        <taxon>Roseomonadaceae</taxon>
        <taxon>Roseomonas</taxon>
    </lineage>
</organism>
<accession>A0A5B2T9N9</accession>
<protein>
    <submittedName>
        <fullName evidence="2">Uncharacterized protein</fullName>
    </submittedName>
</protein>
<dbReference type="RefSeq" id="WP_149814287.1">
    <property type="nucleotide sequence ID" value="NZ_VUKA01000036.1"/>
</dbReference>
<reference evidence="2 3" key="1">
    <citation type="journal article" date="2015" name="Int. J. Syst. Evol. Microbiol.">
        <title>Roseomonas oryzae sp. nov., isolated from paddy rhizosphere soil.</title>
        <authorList>
            <person name="Ramaprasad E.V."/>
            <person name="Sasikala Ch."/>
            <person name="Ramana Ch.V."/>
        </authorList>
    </citation>
    <scope>NUCLEOTIDE SEQUENCE [LARGE SCALE GENOMIC DNA]</scope>
    <source>
        <strain evidence="2 3">KCTC 42542</strain>
    </source>
</reference>
<proteinExistence type="predicted"/>
<feature type="coiled-coil region" evidence="1">
    <location>
        <begin position="69"/>
        <end position="104"/>
    </location>
</feature>
<keyword evidence="3" id="KW-1185">Reference proteome</keyword>
<name>A0A5B2T9N9_9PROT</name>
<evidence type="ECO:0000256" key="1">
    <source>
        <dbReference type="SAM" id="Coils"/>
    </source>
</evidence>
<dbReference type="AlphaFoldDB" id="A0A5B2T9N9"/>
<sequence length="159" mass="17798">MRANLAALRQAVGKEEAYQLLEDYAASQLRQAAAPSWGRLTQQVVNAWVFRHHLALGEFPALHDRLRTAAQAEDLVAQVEQRAQQQLRNTMQQRLQEIRAAEAASRAARRDFARSLLEPILQVGAPEEVPQALGRLLASDQHITALRQLRQQLAGDEPP</sequence>